<dbReference type="RefSeq" id="WP_044347459.1">
    <property type="nucleotide sequence ID" value="NZ_AZAC01000008.1"/>
</dbReference>
<name>A0A0D2J9K4_9BACT</name>
<dbReference type="InterPro" id="IPR058240">
    <property type="entry name" value="rSAM_sf"/>
</dbReference>
<dbReference type="InParanoid" id="A0A0D2J9K4"/>
<evidence type="ECO:0000313" key="2">
    <source>
        <dbReference type="EMBL" id="KIX14819.1"/>
    </source>
</evidence>
<evidence type="ECO:0000259" key="1">
    <source>
        <dbReference type="PROSITE" id="PS51918"/>
    </source>
</evidence>
<dbReference type="Pfam" id="PF04055">
    <property type="entry name" value="Radical_SAM"/>
    <property type="match status" value="1"/>
</dbReference>
<dbReference type="InterPro" id="IPR007197">
    <property type="entry name" value="rSAM"/>
</dbReference>
<protein>
    <recommendedName>
        <fullName evidence="1">Radical SAM core domain-containing protein</fullName>
    </recommendedName>
</protein>
<accession>A0A0D2J9K4</accession>
<gene>
    <name evidence="2" type="ORF">X474_06650</name>
</gene>
<proteinExistence type="predicted"/>
<sequence length="418" mass="47416">MHSYHLKDLIFILEKQGPLKYLRKPALEPMGKYSLIRTPFYEFYFNLKAEIKFIRGITSTWPHPAAFLKRTDGNDWVFYSVGIGGAPVRSWLGEYYLPCLGYPSNPVWDCDPYQDPRVMNALGAWAQLFANLSGLNPADLPPYLQKFLENVLQNHEGALLEKTRKFHQLIKGRLSVLPPDARHVDYQVIPLNLTKGCLYHCKFCAVKSDNFLARLPRAEINEQALRLKDFLGPDLGAYQGIFLGDHDGLAADGEVILQAAELALETFETAHPVFFMFGSVDSFLTRKSSFWQSLDQLPAKTYINLGLESVDLDTLKLLGKPLSPGQVREGFSKMLAINGQYENITVTANFLLGENLGENHLPCLSAFLSADKNKADKKTTIYFSPLTTSQNRPLLLEQFFELKKISNYQSYIYLIQRL</sequence>
<dbReference type="GO" id="GO:0051536">
    <property type="term" value="F:iron-sulfur cluster binding"/>
    <property type="evidence" value="ECO:0007669"/>
    <property type="project" value="InterPro"/>
</dbReference>
<dbReference type="STRING" id="1429043.X474_06650"/>
<keyword evidence="3" id="KW-1185">Reference proteome</keyword>
<dbReference type="PROSITE" id="PS51918">
    <property type="entry name" value="RADICAL_SAM"/>
    <property type="match status" value="1"/>
</dbReference>
<dbReference type="SUPFAM" id="SSF102114">
    <property type="entry name" value="Radical SAM enzymes"/>
    <property type="match status" value="1"/>
</dbReference>
<feature type="domain" description="Radical SAM core" evidence="1">
    <location>
        <begin position="183"/>
        <end position="418"/>
    </location>
</feature>
<dbReference type="PATRIC" id="fig|1429043.3.peg.1412"/>
<dbReference type="GO" id="GO:0003824">
    <property type="term" value="F:catalytic activity"/>
    <property type="evidence" value="ECO:0007669"/>
    <property type="project" value="InterPro"/>
</dbReference>
<dbReference type="OrthoDB" id="5428596at2"/>
<dbReference type="Proteomes" id="UP000032233">
    <property type="component" value="Unassembled WGS sequence"/>
</dbReference>
<dbReference type="AlphaFoldDB" id="A0A0D2J9K4"/>
<dbReference type="SFLD" id="SFLDS00029">
    <property type="entry name" value="Radical_SAM"/>
    <property type="match status" value="1"/>
</dbReference>
<dbReference type="EMBL" id="AZAC01000008">
    <property type="protein sequence ID" value="KIX14819.1"/>
    <property type="molecule type" value="Genomic_DNA"/>
</dbReference>
<comment type="caution">
    <text evidence="2">The sequence shown here is derived from an EMBL/GenBank/DDBJ whole genome shotgun (WGS) entry which is preliminary data.</text>
</comment>
<organism evidence="2 3">
    <name type="scientific">Dethiosulfatarculus sandiegensis</name>
    <dbReference type="NCBI Taxonomy" id="1429043"/>
    <lineage>
        <taxon>Bacteria</taxon>
        <taxon>Pseudomonadati</taxon>
        <taxon>Thermodesulfobacteriota</taxon>
        <taxon>Desulfarculia</taxon>
        <taxon>Desulfarculales</taxon>
        <taxon>Desulfarculaceae</taxon>
        <taxon>Dethiosulfatarculus</taxon>
    </lineage>
</organism>
<reference evidence="2 3" key="1">
    <citation type="submission" date="2013-11" db="EMBL/GenBank/DDBJ databases">
        <title>Metagenomic analysis of a methanogenic consortium involved in long chain n-alkane degradation.</title>
        <authorList>
            <person name="Davidova I.A."/>
            <person name="Callaghan A.V."/>
            <person name="Wawrik B."/>
            <person name="Pruitt S."/>
            <person name="Marks C."/>
            <person name="Duncan K.E."/>
            <person name="Suflita J.M."/>
        </authorList>
    </citation>
    <scope>NUCLEOTIDE SEQUENCE [LARGE SCALE GENOMIC DNA]</scope>
    <source>
        <strain evidence="2 3">SPR</strain>
    </source>
</reference>
<evidence type="ECO:0000313" key="3">
    <source>
        <dbReference type="Proteomes" id="UP000032233"/>
    </source>
</evidence>